<evidence type="ECO:0000256" key="4">
    <source>
        <dbReference type="ARBA" id="ARBA00023157"/>
    </source>
</evidence>
<feature type="chain" id="PRO_5011813087" description="Carboxylic ester hydrolase" evidence="6">
    <location>
        <begin position="20"/>
        <end position="561"/>
    </location>
</feature>
<dbReference type="PANTHER" id="PTHR43142:SF1">
    <property type="entry name" value="CARBOXYLIC ESTER HYDROLASE"/>
    <property type="match status" value="1"/>
</dbReference>
<keyword evidence="2" id="KW-0719">Serine esterase</keyword>
<dbReference type="Pfam" id="PF00135">
    <property type="entry name" value="COesterase"/>
    <property type="match status" value="1"/>
</dbReference>
<evidence type="ECO:0000313" key="9">
    <source>
        <dbReference type="Proteomes" id="UP000183832"/>
    </source>
</evidence>
<reference evidence="8 9" key="1">
    <citation type="submission" date="2015-04" db="EMBL/GenBank/DDBJ databases">
        <authorList>
            <person name="Syromyatnikov M.Y."/>
            <person name="Popov V.N."/>
        </authorList>
    </citation>
    <scope>NUCLEOTIDE SEQUENCE [LARGE SCALE GENOMIC DNA]</scope>
</reference>
<feature type="signal peptide" evidence="6">
    <location>
        <begin position="1"/>
        <end position="19"/>
    </location>
</feature>
<name>A0A1J1IPZ6_9DIPT</name>
<evidence type="ECO:0000256" key="1">
    <source>
        <dbReference type="ARBA" id="ARBA00005964"/>
    </source>
</evidence>
<keyword evidence="9" id="KW-1185">Reference proteome</keyword>
<evidence type="ECO:0000256" key="3">
    <source>
        <dbReference type="ARBA" id="ARBA00022801"/>
    </source>
</evidence>
<proteinExistence type="inferred from homology"/>
<comment type="similarity">
    <text evidence="1 6">Belongs to the type-B carboxylesterase/lipase family.</text>
</comment>
<evidence type="ECO:0000256" key="5">
    <source>
        <dbReference type="ARBA" id="ARBA00023180"/>
    </source>
</evidence>
<dbReference type="Gene3D" id="3.40.50.1820">
    <property type="entry name" value="alpha/beta hydrolase"/>
    <property type="match status" value="1"/>
</dbReference>
<keyword evidence="5" id="KW-0325">Glycoprotein</keyword>
<protein>
    <recommendedName>
        <fullName evidence="6">Carboxylic ester hydrolase</fullName>
        <ecNumber evidence="6">3.1.1.-</ecNumber>
    </recommendedName>
</protein>
<dbReference type="SUPFAM" id="SSF53474">
    <property type="entry name" value="alpha/beta-Hydrolases"/>
    <property type="match status" value="1"/>
</dbReference>
<feature type="domain" description="Carboxylesterase type B" evidence="7">
    <location>
        <begin position="20"/>
        <end position="528"/>
    </location>
</feature>
<keyword evidence="4" id="KW-1015">Disulfide bond</keyword>
<dbReference type="Proteomes" id="UP000183832">
    <property type="component" value="Unassembled WGS sequence"/>
</dbReference>
<dbReference type="AlphaFoldDB" id="A0A1J1IPZ6"/>
<accession>A0A1J1IPZ6</accession>
<dbReference type="OrthoDB" id="19653at2759"/>
<dbReference type="GO" id="GO:0052689">
    <property type="term" value="F:carboxylic ester hydrolase activity"/>
    <property type="evidence" value="ECO:0007669"/>
    <property type="project" value="UniProtKB-KW"/>
</dbReference>
<keyword evidence="6" id="KW-0732">Signal</keyword>
<dbReference type="PROSITE" id="PS00122">
    <property type="entry name" value="CARBOXYLESTERASE_B_1"/>
    <property type="match status" value="1"/>
</dbReference>
<dbReference type="EMBL" id="CVRI01000055">
    <property type="protein sequence ID" value="CRL01612.1"/>
    <property type="molecule type" value="Genomic_DNA"/>
</dbReference>
<dbReference type="PANTHER" id="PTHR43142">
    <property type="entry name" value="CARBOXYLIC ESTER HYDROLASE"/>
    <property type="match status" value="1"/>
</dbReference>
<sequence length="561" mass="64348">MRLISNVSILILIISQGFCEIVEISDGKVSGIVMKTRYDENFHAYMGIPYAEKPLGDKRFRAPIKVSSWSGVLNATEFSPMCMQVNLLSQSPVAEDCLYLNVFTKNLPLSRENETLQPVVVYIHGGSFQLGSASDHKPHLLMERNVVLVSFNYRLGAFGFLSLGNEEIPGNAGFKDQVMVLEWVQNNIHHFGGDPKLVTLMGNSAGAYGVTAHMVSSMSKGLFHRVVALSGSITYQRKLEDNYLDLGRRLAEKMNCTVSDIDEMIKCLREKPAVDFNLIELREYPQCTIMTWFPVIEKDFGQRRFLSDDPKKLFQSANFSKVPIIIGRTKDEFVDIPSRMIQFPIIDELNQRYDEVAPHCFFYETNTEKSRSQTLKDVYFPYDVIDIKSLSSLSQIFSDGYIGYPVHKLAHLISNLTDVFYYQLSFIGRYSFFLHPHDKPYGVHHSDEMQYILETVFVGPRIELNDPENVMVERFTRIIYQFASSGDPNDKNDDYLNEMFWPKHDSINEFYLDIGSHFIEKHGLALDRYAAWDELENDASVIFKFEIIQLLLASVMLIKLF</sequence>
<organism evidence="8 9">
    <name type="scientific">Clunio marinus</name>
    <dbReference type="NCBI Taxonomy" id="568069"/>
    <lineage>
        <taxon>Eukaryota</taxon>
        <taxon>Metazoa</taxon>
        <taxon>Ecdysozoa</taxon>
        <taxon>Arthropoda</taxon>
        <taxon>Hexapoda</taxon>
        <taxon>Insecta</taxon>
        <taxon>Pterygota</taxon>
        <taxon>Neoptera</taxon>
        <taxon>Endopterygota</taxon>
        <taxon>Diptera</taxon>
        <taxon>Nematocera</taxon>
        <taxon>Chironomoidea</taxon>
        <taxon>Chironomidae</taxon>
        <taxon>Clunio</taxon>
    </lineage>
</organism>
<dbReference type="InterPro" id="IPR029058">
    <property type="entry name" value="AB_hydrolase_fold"/>
</dbReference>
<evidence type="ECO:0000259" key="7">
    <source>
        <dbReference type="Pfam" id="PF00135"/>
    </source>
</evidence>
<evidence type="ECO:0000256" key="2">
    <source>
        <dbReference type="ARBA" id="ARBA00022487"/>
    </source>
</evidence>
<evidence type="ECO:0000313" key="8">
    <source>
        <dbReference type="EMBL" id="CRL01612.1"/>
    </source>
</evidence>
<dbReference type="STRING" id="568069.A0A1J1IPZ6"/>
<evidence type="ECO:0000256" key="6">
    <source>
        <dbReference type="RuleBase" id="RU361235"/>
    </source>
</evidence>
<gene>
    <name evidence="8" type="primary">similar to Esterase FE4</name>
    <name evidence="8" type="ORF">CLUMA_CG014237</name>
</gene>
<dbReference type="InterPro" id="IPR019826">
    <property type="entry name" value="Carboxylesterase_B_AS"/>
</dbReference>
<dbReference type="EC" id="3.1.1.-" evidence="6"/>
<keyword evidence="3 6" id="KW-0378">Hydrolase</keyword>
<dbReference type="InterPro" id="IPR002018">
    <property type="entry name" value="CarbesteraseB"/>
</dbReference>